<dbReference type="EMBL" id="BJXA01000010">
    <property type="protein sequence ID" value="GEM37568.1"/>
    <property type="molecule type" value="Genomic_DNA"/>
</dbReference>
<gene>
    <name evidence="2" type="ORF">NN4_20870</name>
</gene>
<dbReference type="AlphaFoldDB" id="A0A511MBU7"/>
<sequence length="178" mass="19862">MSPSIEVPRSTGDSHEKNPIGDGYPTQQQLRDLLHSAILTLYRAERELVLSAVHEQAIAFRLGQSLANAIERPGSKLRVDAEYNRQGKRPKAIVKNGPFGERPDLIIHVRGTNDSNLLAVEIKKAATAVEEDLRRLETLLSDPFRYGDAVLLILGHRPKWQWIGSDMEPIEIVGEQAP</sequence>
<comment type="caution">
    <text evidence="2">The sequence shown here is derived from an EMBL/GenBank/DDBJ whole genome shotgun (WGS) entry which is preliminary data.</text>
</comment>
<protein>
    <recommendedName>
        <fullName evidence="4">Type I restriction enzyme R protein N-terminal domain-containing protein</fullName>
    </recommendedName>
</protein>
<proteinExistence type="predicted"/>
<dbReference type="OrthoDB" id="5141690at2"/>
<evidence type="ECO:0008006" key="4">
    <source>
        <dbReference type="Google" id="ProtNLM"/>
    </source>
</evidence>
<organism evidence="2 3">
    <name type="scientific">Nocardia ninae NBRC 108245</name>
    <dbReference type="NCBI Taxonomy" id="1210091"/>
    <lineage>
        <taxon>Bacteria</taxon>
        <taxon>Bacillati</taxon>
        <taxon>Actinomycetota</taxon>
        <taxon>Actinomycetes</taxon>
        <taxon>Mycobacteriales</taxon>
        <taxon>Nocardiaceae</taxon>
        <taxon>Nocardia</taxon>
    </lineage>
</organism>
<keyword evidence="3" id="KW-1185">Reference proteome</keyword>
<dbReference type="RefSeq" id="WP_147129692.1">
    <property type="nucleotide sequence ID" value="NZ_BJXA01000010.1"/>
</dbReference>
<name>A0A511MBU7_9NOCA</name>
<dbReference type="Proteomes" id="UP000321424">
    <property type="component" value="Unassembled WGS sequence"/>
</dbReference>
<evidence type="ECO:0000313" key="3">
    <source>
        <dbReference type="Proteomes" id="UP000321424"/>
    </source>
</evidence>
<evidence type="ECO:0000256" key="1">
    <source>
        <dbReference type="SAM" id="MobiDB-lite"/>
    </source>
</evidence>
<accession>A0A511MBU7</accession>
<evidence type="ECO:0000313" key="2">
    <source>
        <dbReference type="EMBL" id="GEM37568.1"/>
    </source>
</evidence>
<feature type="region of interest" description="Disordered" evidence="1">
    <location>
        <begin position="1"/>
        <end position="25"/>
    </location>
</feature>
<reference evidence="2 3" key="1">
    <citation type="submission" date="2019-07" db="EMBL/GenBank/DDBJ databases">
        <title>Whole genome shotgun sequence of Nocardia ninae NBRC 108245.</title>
        <authorList>
            <person name="Hosoyama A."/>
            <person name="Uohara A."/>
            <person name="Ohji S."/>
            <person name="Ichikawa N."/>
        </authorList>
    </citation>
    <scope>NUCLEOTIDE SEQUENCE [LARGE SCALE GENOMIC DNA]</scope>
    <source>
        <strain evidence="2 3">NBRC 108245</strain>
    </source>
</reference>